<sequence>MPSDEPIPPEDAFELVGNDIRASIIQTLQEGFKNGERKMSYSSLKSRVGVRDSGRFNYHLQQLVGYFVEKDQAAYRLSYAGRKAASAIAGGTYNETVELESRSVNGACLNCGDDALELTYNDVEFDISCTNCETSIVHMPFPPGAIASHRDGDLEAAFDRWARSWNMLSSTGVCPECGGRMEMGFAEEQGDPAIGNVDVRCTLNCTQCWMSGYLPVGCLLLEHPLVVSFYWNRGYDIRSSFIWEFEWALSKEYQEVHRPEKDLIKISVPLDDDELQITVDESFEVVNTDKR</sequence>
<reference evidence="3 4" key="1">
    <citation type="submission" date="2016-10" db="EMBL/GenBank/DDBJ databases">
        <authorList>
            <person name="Varghese N."/>
            <person name="Submissions S."/>
        </authorList>
    </citation>
    <scope>NUCLEOTIDE SEQUENCE [LARGE SCALE GENOMIC DNA]</scope>
    <source>
        <strain evidence="3 4">CGMCC 1.3527</strain>
    </source>
</reference>
<evidence type="ECO:0000259" key="1">
    <source>
        <dbReference type="Pfam" id="PF24038"/>
    </source>
</evidence>
<dbReference type="Pfam" id="PF24038">
    <property type="entry name" value="DUF7347"/>
    <property type="match status" value="1"/>
</dbReference>
<dbReference type="AlphaFoldDB" id="A0A1G7L6V5"/>
<feature type="domain" description="DUF7347" evidence="1">
    <location>
        <begin position="9"/>
        <end position="88"/>
    </location>
</feature>
<organism evidence="3 4">
    <name type="scientific">Halorubrum xinjiangense</name>
    <dbReference type="NCBI Taxonomy" id="261291"/>
    <lineage>
        <taxon>Archaea</taxon>
        <taxon>Methanobacteriati</taxon>
        <taxon>Methanobacteriota</taxon>
        <taxon>Stenosarchaea group</taxon>
        <taxon>Halobacteria</taxon>
        <taxon>Halobacteriales</taxon>
        <taxon>Haloferacaceae</taxon>
        <taxon>Halorubrum</taxon>
    </lineage>
</organism>
<name>A0A1G7L6V5_9EURY</name>
<dbReference type="InterPro" id="IPR055771">
    <property type="entry name" value="DUF7347"/>
</dbReference>
<evidence type="ECO:0000313" key="3">
    <source>
        <dbReference type="EMBL" id="SDF45257.1"/>
    </source>
</evidence>
<dbReference type="EMBL" id="FNBO01000004">
    <property type="protein sequence ID" value="SDF45257.1"/>
    <property type="molecule type" value="Genomic_DNA"/>
</dbReference>
<gene>
    <name evidence="3" type="ORF">SAMN04488067_104241</name>
</gene>
<dbReference type="RefSeq" id="WP_149798333.1">
    <property type="nucleotide sequence ID" value="NZ_FNBO01000004.1"/>
</dbReference>
<dbReference type="Proteomes" id="UP000324020">
    <property type="component" value="Unassembled WGS sequence"/>
</dbReference>
<feature type="domain" description="DUF7351" evidence="2">
    <location>
        <begin position="106"/>
        <end position="285"/>
    </location>
</feature>
<dbReference type="OrthoDB" id="8482at2157"/>
<evidence type="ECO:0000313" key="4">
    <source>
        <dbReference type="Proteomes" id="UP000324020"/>
    </source>
</evidence>
<protein>
    <submittedName>
        <fullName evidence="3">Uncharacterized protein</fullName>
    </submittedName>
</protein>
<evidence type="ECO:0000259" key="2">
    <source>
        <dbReference type="Pfam" id="PF24042"/>
    </source>
</evidence>
<keyword evidence="4" id="KW-1185">Reference proteome</keyword>
<proteinExistence type="predicted"/>
<dbReference type="InterPro" id="IPR055775">
    <property type="entry name" value="DUF7351"/>
</dbReference>
<accession>A0A1G7L6V5</accession>
<dbReference type="Pfam" id="PF24042">
    <property type="entry name" value="DUF7351"/>
    <property type="match status" value="1"/>
</dbReference>